<protein>
    <submittedName>
        <fullName evidence="2">Uncharacterized protein</fullName>
    </submittedName>
</protein>
<accession>A0A8T0NA37</accession>
<evidence type="ECO:0000313" key="3">
    <source>
        <dbReference type="Proteomes" id="UP000823388"/>
    </source>
</evidence>
<gene>
    <name evidence="2" type="ORF">PVAP13_9KG463109</name>
</gene>
<name>A0A8T0NA37_PANVG</name>
<evidence type="ECO:0000313" key="2">
    <source>
        <dbReference type="EMBL" id="KAG2545853.1"/>
    </source>
</evidence>
<dbReference type="AlphaFoldDB" id="A0A8T0NA37"/>
<comment type="caution">
    <text evidence="2">The sequence shown here is derived from an EMBL/GenBank/DDBJ whole genome shotgun (WGS) entry which is preliminary data.</text>
</comment>
<reference evidence="2" key="1">
    <citation type="submission" date="2020-05" db="EMBL/GenBank/DDBJ databases">
        <title>WGS assembly of Panicum virgatum.</title>
        <authorList>
            <person name="Lovell J.T."/>
            <person name="Jenkins J."/>
            <person name="Shu S."/>
            <person name="Juenger T.E."/>
            <person name="Schmutz J."/>
        </authorList>
    </citation>
    <scope>NUCLEOTIDE SEQUENCE</scope>
    <source>
        <strain evidence="2">AP13</strain>
    </source>
</reference>
<keyword evidence="3" id="KW-1185">Reference proteome</keyword>
<organism evidence="2 3">
    <name type="scientific">Panicum virgatum</name>
    <name type="common">Blackwell switchgrass</name>
    <dbReference type="NCBI Taxonomy" id="38727"/>
    <lineage>
        <taxon>Eukaryota</taxon>
        <taxon>Viridiplantae</taxon>
        <taxon>Streptophyta</taxon>
        <taxon>Embryophyta</taxon>
        <taxon>Tracheophyta</taxon>
        <taxon>Spermatophyta</taxon>
        <taxon>Magnoliopsida</taxon>
        <taxon>Liliopsida</taxon>
        <taxon>Poales</taxon>
        <taxon>Poaceae</taxon>
        <taxon>PACMAD clade</taxon>
        <taxon>Panicoideae</taxon>
        <taxon>Panicodae</taxon>
        <taxon>Paniceae</taxon>
        <taxon>Panicinae</taxon>
        <taxon>Panicum</taxon>
        <taxon>Panicum sect. Hiantes</taxon>
    </lineage>
</organism>
<evidence type="ECO:0000256" key="1">
    <source>
        <dbReference type="SAM" id="MobiDB-lite"/>
    </source>
</evidence>
<dbReference type="Proteomes" id="UP000823388">
    <property type="component" value="Chromosome 9K"/>
</dbReference>
<sequence length="160" mass="17771">MHGSLAPDTLPRCPFHGRWSGARSSRAARCPHRRHHPFVPAEPDARGPPLPPHHSPVVHWFRRSPAGLSKPMRIGGNLLIFLPISKKKNLLIFQRPRSLLKPQASATVGVQNHRLGGPPDEDAEFVLDRGKSLSFSSKAQDGEYMSKSVGRYLVVRNGRI</sequence>
<proteinExistence type="predicted"/>
<feature type="region of interest" description="Disordered" evidence="1">
    <location>
        <begin position="25"/>
        <end position="51"/>
    </location>
</feature>
<dbReference type="EMBL" id="CM029053">
    <property type="protein sequence ID" value="KAG2545853.1"/>
    <property type="molecule type" value="Genomic_DNA"/>
</dbReference>